<evidence type="ECO:0000256" key="2">
    <source>
        <dbReference type="SAM" id="Phobius"/>
    </source>
</evidence>
<dbReference type="Gene3D" id="2.60.40.1240">
    <property type="match status" value="1"/>
</dbReference>
<evidence type="ECO:0000256" key="1">
    <source>
        <dbReference type="ARBA" id="ARBA00022729"/>
    </source>
</evidence>
<feature type="transmembrane region" description="Helical" evidence="2">
    <location>
        <begin position="90"/>
        <end position="112"/>
    </location>
</feature>
<gene>
    <name evidence="3" type="ORF">IAB59_01270</name>
</gene>
<reference evidence="3" key="2">
    <citation type="journal article" date="2021" name="PeerJ">
        <title>Extensive microbial diversity within the chicken gut microbiome revealed by metagenomics and culture.</title>
        <authorList>
            <person name="Gilroy R."/>
            <person name="Ravi A."/>
            <person name="Getino M."/>
            <person name="Pursley I."/>
            <person name="Horton D.L."/>
            <person name="Alikhan N.F."/>
            <person name="Baker D."/>
            <person name="Gharbi K."/>
            <person name="Hall N."/>
            <person name="Watson M."/>
            <person name="Adriaenssens E.M."/>
            <person name="Foster-Nyarko E."/>
            <person name="Jarju S."/>
            <person name="Secka A."/>
            <person name="Antonio M."/>
            <person name="Oren A."/>
            <person name="Chaudhuri R.R."/>
            <person name="La Ragione R."/>
            <person name="Hildebrand F."/>
            <person name="Pallen M.J."/>
        </authorList>
    </citation>
    <scope>NUCLEOTIDE SEQUENCE</scope>
    <source>
        <strain evidence="3">CHK195-26880</strain>
    </source>
</reference>
<name>A0A9D1KAC7_9FIRM</name>
<evidence type="ECO:0000313" key="3">
    <source>
        <dbReference type="EMBL" id="HIT37093.1"/>
    </source>
</evidence>
<feature type="transmembrane region" description="Helical" evidence="2">
    <location>
        <begin position="20"/>
        <end position="39"/>
    </location>
</feature>
<keyword evidence="1" id="KW-0732">Signal</keyword>
<dbReference type="InterPro" id="IPR029050">
    <property type="entry name" value="Immunoprotect_excell_Ig-like"/>
</dbReference>
<dbReference type="Proteomes" id="UP000886833">
    <property type="component" value="Unassembled WGS sequence"/>
</dbReference>
<keyword evidence="2" id="KW-1133">Transmembrane helix</keyword>
<organism evidence="3 4">
    <name type="scientific">Candidatus Onthousia faecipullorum</name>
    <dbReference type="NCBI Taxonomy" id="2840887"/>
    <lineage>
        <taxon>Bacteria</taxon>
        <taxon>Bacillati</taxon>
        <taxon>Bacillota</taxon>
        <taxon>Bacilli</taxon>
        <taxon>Candidatus Onthousia</taxon>
    </lineage>
</organism>
<sequence length="509" mass="59866">MILRKPYALLIQYFQRIHLILILLCAYIFYKIMGLRSFVADFLTTESYNAYYESVNEHINFLLIISILVVIAISIALIILLRYKKKPWKIYLIPVFEYIFMLGILMFVNSYFHGYDELSSITPIMAGRDLLNIVSIGQYVIFIIFGIRFLGIDLKQFGFKNDEEYLDIKEEDREEFEVNIEFDKDKITRNIKRLFRNLKYIYFEHRLVCNTIIIILFASLTGYTYYYFGVLHRTYGEGNTFSANYYDITVNSSYLTNKDSRGNVITDKNSYLVINLTVKNDASKRNINLDRFRVMNKSEGFSHVNNIYDYFKDLGKSYSGKELVNGDEVTFILVYKVPNNLNSNKYVLYYQDVSKRILLKKVKLNVDDVREVETKGEAKITESLKFPDGNNITITDFKVSNETTYSRYSCDDYGCRMMDLPLKSNNKILEISFVSNNFTGKSFIDFSNIYAKIRYEDNNGKMKSVEPKSLISNYNGNYAYFSIPTDIKDNGKLRLVFIFRDERYIYHLR</sequence>
<reference evidence="3" key="1">
    <citation type="submission" date="2020-10" db="EMBL/GenBank/DDBJ databases">
        <authorList>
            <person name="Gilroy R."/>
        </authorList>
    </citation>
    <scope>NUCLEOTIDE SEQUENCE</scope>
    <source>
        <strain evidence="3">CHK195-26880</strain>
    </source>
</reference>
<feature type="transmembrane region" description="Helical" evidence="2">
    <location>
        <begin position="132"/>
        <end position="151"/>
    </location>
</feature>
<evidence type="ECO:0000313" key="4">
    <source>
        <dbReference type="Proteomes" id="UP000886833"/>
    </source>
</evidence>
<dbReference type="EMBL" id="DVKQ01000011">
    <property type="protein sequence ID" value="HIT37093.1"/>
    <property type="molecule type" value="Genomic_DNA"/>
</dbReference>
<keyword evidence="2" id="KW-0812">Transmembrane</keyword>
<dbReference type="AlphaFoldDB" id="A0A9D1KAC7"/>
<accession>A0A9D1KAC7</accession>
<proteinExistence type="predicted"/>
<protein>
    <submittedName>
        <fullName evidence="3">DUF4352 domain-containing protein</fullName>
    </submittedName>
</protein>
<feature type="transmembrane region" description="Helical" evidence="2">
    <location>
        <begin position="207"/>
        <end position="228"/>
    </location>
</feature>
<comment type="caution">
    <text evidence="3">The sequence shown here is derived from an EMBL/GenBank/DDBJ whole genome shotgun (WGS) entry which is preliminary data.</text>
</comment>
<keyword evidence="2" id="KW-0472">Membrane</keyword>
<feature type="transmembrane region" description="Helical" evidence="2">
    <location>
        <begin position="59"/>
        <end position="83"/>
    </location>
</feature>